<dbReference type="Pfam" id="PF00106">
    <property type="entry name" value="adh_short"/>
    <property type="match status" value="1"/>
</dbReference>
<evidence type="ECO:0000313" key="4">
    <source>
        <dbReference type="EMBL" id="EHQ90413.1"/>
    </source>
</evidence>
<accession>H5Y5G3</accession>
<comment type="similarity">
    <text evidence="1 3">Belongs to the short-chain dehydrogenases/reductases (SDR) family.</text>
</comment>
<reference evidence="4 5" key="1">
    <citation type="submission" date="2011-11" db="EMBL/GenBank/DDBJ databases">
        <title>The Noncontiguous Finished genome of Desulfosporosinus youngiae DSM 17734.</title>
        <authorList>
            <consortium name="US DOE Joint Genome Institute (JGI-PGF)"/>
            <person name="Lucas S."/>
            <person name="Han J."/>
            <person name="Lapidus A."/>
            <person name="Cheng J.-F."/>
            <person name="Goodwin L."/>
            <person name="Pitluck S."/>
            <person name="Peters L."/>
            <person name="Ovchinnikova G."/>
            <person name="Lu M."/>
            <person name="Land M.L."/>
            <person name="Hauser L."/>
            <person name="Pester M."/>
            <person name="Spring S."/>
            <person name="Ollivier B."/>
            <person name="Rattei T."/>
            <person name="Klenk H.-P."/>
            <person name="Wagner M."/>
            <person name="Loy A."/>
            <person name="Woyke T.J."/>
        </authorList>
    </citation>
    <scope>NUCLEOTIDE SEQUENCE [LARGE SCALE GENOMIC DNA]</scope>
    <source>
        <strain evidence="4 5">DSM 17734</strain>
    </source>
</reference>
<evidence type="ECO:0000313" key="5">
    <source>
        <dbReference type="Proteomes" id="UP000005104"/>
    </source>
</evidence>
<protein>
    <recommendedName>
        <fullName evidence="6">Short-chain alcohol dehydrogenase</fullName>
    </recommendedName>
</protein>
<dbReference type="CDD" id="cd05233">
    <property type="entry name" value="SDR_c"/>
    <property type="match status" value="1"/>
</dbReference>
<sequence length="268" mass="29557">MKGKTAVITGATSGIGAAYALRFARDGYDLVITGRRRAVIEEFAQKLRQTQGGKVDVVLAELSQPDGVEKLIEAIRYRQVEVLVNNAGFGINSFYQESDLNTMEQVVAVNVSTPMKLIHALLPGMVQRGKGIIINISSESAYLSIPKNSVYSGAKAFLLSFTEGLHLDLLNTGVIVQVVCPGLTKTDFHKKMGMKKAKQRNKGLIHWLSPEKVVEIAMKDLEKNRVISIPGIHTKLTVKIAKVLPKNYYYKLASTFNQKGRGKKKKNL</sequence>
<evidence type="ECO:0000256" key="2">
    <source>
        <dbReference type="ARBA" id="ARBA00023002"/>
    </source>
</evidence>
<dbReference type="SUPFAM" id="SSF51735">
    <property type="entry name" value="NAD(P)-binding Rossmann-fold domains"/>
    <property type="match status" value="1"/>
</dbReference>
<dbReference type="InterPro" id="IPR036291">
    <property type="entry name" value="NAD(P)-bd_dom_sf"/>
</dbReference>
<evidence type="ECO:0000256" key="3">
    <source>
        <dbReference type="RuleBase" id="RU000363"/>
    </source>
</evidence>
<dbReference type="PANTHER" id="PTHR44196:SF2">
    <property type="entry name" value="SHORT-CHAIN DEHYDROGENASE-RELATED"/>
    <property type="match status" value="1"/>
</dbReference>
<dbReference type="RefSeq" id="WP_007784805.1">
    <property type="nucleotide sequence ID" value="NZ_CM001441.1"/>
</dbReference>
<dbReference type="GO" id="GO:0016491">
    <property type="term" value="F:oxidoreductase activity"/>
    <property type="evidence" value="ECO:0007669"/>
    <property type="project" value="UniProtKB-KW"/>
</dbReference>
<dbReference type="PRINTS" id="PR00081">
    <property type="entry name" value="GDHRDH"/>
</dbReference>
<dbReference type="Gene3D" id="3.40.50.720">
    <property type="entry name" value="NAD(P)-binding Rossmann-like Domain"/>
    <property type="match status" value="1"/>
</dbReference>
<name>H5Y5G3_9FIRM</name>
<dbReference type="STRING" id="768710.DesyoDRAFT_3389"/>
<dbReference type="PANTHER" id="PTHR44196">
    <property type="entry name" value="DEHYDROGENASE/REDUCTASE SDR FAMILY MEMBER 7B"/>
    <property type="match status" value="1"/>
</dbReference>
<dbReference type="GO" id="GO:0016020">
    <property type="term" value="C:membrane"/>
    <property type="evidence" value="ECO:0007669"/>
    <property type="project" value="TreeGrafter"/>
</dbReference>
<dbReference type="Proteomes" id="UP000005104">
    <property type="component" value="Chromosome"/>
</dbReference>
<dbReference type="EMBL" id="CM001441">
    <property type="protein sequence ID" value="EHQ90413.1"/>
    <property type="molecule type" value="Genomic_DNA"/>
</dbReference>
<dbReference type="eggNOG" id="COG0300">
    <property type="taxonomic scope" value="Bacteria"/>
</dbReference>
<dbReference type="OrthoDB" id="9808814at2"/>
<proteinExistence type="inferred from homology"/>
<dbReference type="PRINTS" id="PR00080">
    <property type="entry name" value="SDRFAMILY"/>
</dbReference>
<dbReference type="InterPro" id="IPR020904">
    <property type="entry name" value="Sc_DH/Rdtase_CS"/>
</dbReference>
<keyword evidence="5" id="KW-1185">Reference proteome</keyword>
<dbReference type="PIRSF" id="PIRSF000126">
    <property type="entry name" value="11-beta-HSD1"/>
    <property type="match status" value="1"/>
</dbReference>
<dbReference type="HOGENOM" id="CLU_010194_2_1_9"/>
<gene>
    <name evidence="4" type="ORF">DesyoDRAFT_3389</name>
</gene>
<dbReference type="AlphaFoldDB" id="H5Y5G3"/>
<dbReference type="InterPro" id="IPR002347">
    <property type="entry name" value="SDR_fam"/>
</dbReference>
<evidence type="ECO:0000256" key="1">
    <source>
        <dbReference type="ARBA" id="ARBA00006484"/>
    </source>
</evidence>
<evidence type="ECO:0008006" key="6">
    <source>
        <dbReference type="Google" id="ProtNLM"/>
    </source>
</evidence>
<organism evidence="4 5">
    <name type="scientific">Desulfosporosinus youngiae DSM 17734</name>
    <dbReference type="NCBI Taxonomy" id="768710"/>
    <lineage>
        <taxon>Bacteria</taxon>
        <taxon>Bacillati</taxon>
        <taxon>Bacillota</taxon>
        <taxon>Clostridia</taxon>
        <taxon>Eubacteriales</taxon>
        <taxon>Desulfitobacteriaceae</taxon>
        <taxon>Desulfosporosinus</taxon>
    </lineage>
</organism>
<keyword evidence="2" id="KW-0560">Oxidoreductase</keyword>
<dbReference type="PROSITE" id="PS00061">
    <property type="entry name" value="ADH_SHORT"/>
    <property type="match status" value="1"/>
</dbReference>